<evidence type="ECO:0000313" key="1">
    <source>
        <dbReference type="EMBL" id="RCW76266.1"/>
    </source>
</evidence>
<name>A0A368YA98_9BURK</name>
<sequence length="127" mass="13446">MSATFHPAPGPMPFSTAVRAAGLLMLSGQIPFDAAGKPHAGSIEAQTHAVLQSIASTLQGLDSGLDQVVKTTVWLRDLADFAAFNAVYRSYFQEGRYPVRSLVQAELAFGVAVEIEVQALDTSRAPG</sequence>
<dbReference type="GO" id="GO:0005829">
    <property type="term" value="C:cytosol"/>
    <property type="evidence" value="ECO:0007669"/>
    <property type="project" value="TreeGrafter"/>
</dbReference>
<dbReference type="PANTHER" id="PTHR11803:SF39">
    <property type="entry name" value="2-IMINOBUTANOATE_2-IMINOPROPANOATE DEAMINASE"/>
    <property type="match status" value="1"/>
</dbReference>
<dbReference type="EMBL" id="QPJK01000001">
    <property type="protein sequence ID" value="RCW76266.1"/>
    <property type="molecule type" value="Genomic_DNA"/>
</dbReference>
<dbReference type="Gene3D" id="3.30.1330.40">
    <property type="entry name" value="RutC-like"/>
    <property type="match status" value="1"/>
</dbReference>
<dbReference type="Proteomes" id="UP000252884">
    <property type="component" value="Unassembled WGS sequence"/>
</dbReference>
<evidence type="ECO:0000313" key="2">
    <source>
        <dbReference type="Proteomes" id="UP000252884"/>
    </source>
</evidence>
<dbReference type="SUPFAM" id="SSF55298">
    <property type="entry name" value="YjgF-like"/>
    <property type="match status" value="1"/>
</dbReference>
<dbReference type="CDD" id="cd00448">
    <property type="entry name" value="YjgF_YER057c_UK114_family"/>
    <property type="match status" value="1"/>
</dbReference>
<dbReference type="InterPro" id="IPR006175">
    <property type="entry name" value="YjgF/YER057c/UK114"/>
</dbReference>
<reference evidence="1 2" key="1">
    <citation type="submission" date="2018-07" db="EMBL/GenBank/DDBJ databases">
        <title>Genomic Encyclopedia of Type Strains, Phase IV (KMG-IV): sequencing the most valuable type-strain genomes for metagenomic binning, comparative biology and taxonomic classification.</title>
        <authorList>
            <person name="Goeker M."/>
        </authorList>
    </citation>
    <scope>NUCLEOTIDE SEQUENCE [LARGE SCALE GENOMIC DNA]</scope>
    <source>
        <strain evidence="1 2">DSM 21634</strain>
    </source>
</reference>
<dbReference type="GO" id="GO:0019239">
    <property type="term" value="F:deaminase activity"/>
    <property type="evidence" value="ECO:0007669"/>
    <property type="project" value="TreeGrafter"/>
</dbReference>
<comment type="caution">
    <text evidence="1">The sequence shown here is derived from an EMBL/GenBank/DDBJ whole genome shotgun (WGS) entry which is preliminary data.</text>
</comment>
<dbReference type="PANTHER" id="PTHR11803">
    <property type="entry name" value="2-IMINOBUTANOATE/2-IMINOPROPANOATE DEAMINASE RIDA"/>
    <property type="match status" value="1"/>
</dbReference>
<dbReference type="Pfam" id="PF01042">
    <property type="entry name" value="Ribonuc_L-PSP"/>
    <property type="match status" value="1"/>
</dbReference>
<protein>
    <submittedName>
        <fullName evidence="1">Reactive intermediate/imine deaminase</fullName>
    </submittedName>
</protein>
<dbReference type="InterPro" id="IPR035959">
    <property type="entry name" value="RutC-like_sf"/>
</dbReference>
<dbReference type="OrthoDB" id="9808943at2"/>
<proteinExistence type="predicted"/>
<dbReference type="AlphaFoldDB" id="A0A368YA98"/>
<gene>
    <name evidence="1" type="ORF">DES41_101872</name>
</gene>
<keyword evidence="2" id="KW-1185">Reference proteome</keyword>
<accession>A0A368YA98</accession>
<organism evidence="1 2">
    <name type="scientific">Pseudorhodoferax soli</name>
    <dbReference type="NCBI Taxonomy" id="545864"/>
    <lineage>
        <taxon>Bacteria</taxon>
        <taxon>Pseudomonadati</taxon>
        <taxon>Pseudomonadota</taxon>
        <taxon>Betaproteobacteria</taxon>
        <taxon>Burkholderiales</taxon>
        <taxon>Comamonadaceae</taxon>
    </lineage>
</organism>
<dbReference type="RefSeq" id="WP_114466201.1">
    <property type="nucleotide sequence ID" value="NZ_QPJK01000001.1"/>
</dbReference>